<evidence type="ECO:0000313" key="2">
    <source>
        <dbReference type="EMBL" id="GGB39971.1"/>
    </source>
</evidence>
<sequence length="165" mass="16817">MRTYAGPSAPPTVTNPMGTQLHSTGRQAMINTLRTTVLATAASAAALIGASSLAGGASAAPAPQAFPVGHYNGQLTGWSAPANAIWFGKDFTGNSVINDTVVGRIVPADVYRANSVVNGRPVIVVDYARSGLPGVRDELTSDGHGGYNGVGIAGNTPALTFVLRR</sequence>
<name>A0A916TD89_9ACTN</name>
<gene>
    <name evidence="2" type="ORF">GCM10011489_29500</name>
</gene>
<reference evidence="2" key="2">
    <citation type="submission" date="2020-09" db="EMBL/GenBank/DDBJ databases">
        <authorList>
            <person name="Sun Q."/>
            <person name="Zhou Y."/>
        </authorList>
    </citation>
    <scope>NUCLEOTIDE SEQUENCE</scope>
    <source>
        <strain evidence="2">CGMCC 1.12827</strain>
    </source>
</reference>
<dbReference type="AlphaFoldDB" id="A0A916TD89"/>
<evidence type="ECO:0000313" key="3">
    <source>
        <dbReference type="Proteomes" id="UP000621454"/>
    </source>
</evidence>
<comment type="caution">
    <text evidence="2">The sequence shown here is derived from an EMBL/GenBank/DDBJ whole genome shotgun (WGS) entry which is preliminary data.</text>
</comment>
<keyword evidence="3" id="KW-1185">Reference proteome</keyword>
<feature type="compositionally biased region" description="Polar residues" evidence="1">
    <location>
        <begin position="11"/>
        <end position="20"/>
    </location>
</feature>
<dbReference type="EMBL" id="BMGC01000024">
    <property type="protein sequence ID" value="GGB39971.1"/>
    <property type="molecule type" value="Genomic_DNA"/>
</dbReference>
<dbReference type="Proteomes" id="UP000621454">
    <property type="component" value="Unassembled WGS sequence"/>
</dbReference>
<evidence type="ECO:0000256" key="1">
    <source>
        <dbReference type="SAM" id="MobiDB-lite"/>
    </source>
</evidence>
<accession>A0A916TD89</accession>
<protein>
    <submittedName>
        <fullName evidence="2">Uncharacterized protein</fullName>
    </submittedName>
</protein>
<feature type="region of interest" description="Disordered" evidence="1">
    <location>
        <begin position="1"/>
        <end position="20"/>
    </location>
</feature>
<organism evidence="2 3">
    <name type="scientific">Gordonia jinhuaensis</name>
    <dbReference type="NCBI Taxonomy" id="1517702"/>
    <lineage>
        <taxon>Bacteria</taxon>
        <taxon>Bacillati</taxon>
        <taxon>Actinomycetota</taxon>
        <taxon>Actinomycetes</taxon>
        <taxon>Mycobacteriales</taxon>
        <taxon>Gordoniaceae</taxon>
        <taxon>Gordonia</taxon>
    </lineage>
</organism>
<reference evidence="2" key="1">
    <citation type="journal article" date="2014" name="Int. J. Syst. Evol. Microbiol.">
        <title>Complete genome sequence of Corynebacterium casei LMG S-19264T (=DSM 44701T), isolated from a smear-ripened cheese.</title>
        <authorList>
            <consortium name="US DOE Joint Genome Institute (JGI-PGF)"/>
            <person name="Walter F."/>
            <person name="Albersmeier A."/>
            <person name="Kalinowski J."/>
            <person name="Ruckert C."/>
        </authorList>
    </citation>
    <scope>NUCLEOTIDE SEQUENCE</scope>
    <source>
        <strain evidence="2">CGMCC 1.12827</strain>
    </source>
</reference>
<proteinExistence type="predicted"/>